<name>A0A6J6HKE0_9ZZZZ</name>
<dbReference type="InterPro" id="IPR011840">
    <property type="entry name" value="PulA_typeI"/>
</dbReference>
<dbReference type="AlphaFoldDB" id="A0A6J6HKE0"/>
<dbReference type="InterPro" id="IPR049117">
    <property type="entry name" value="pulA_all-beta"/>
</dbReference>
<dbReference type="CDD" id="cd02860">
    <property type="entry name" value="E_set_Pullulanase"/>
    <property type="match status" value="1"/>
</dbReference>
<dbReference type="GO" id="GO:0005975">
    <property type="term" value="P:carbohydrate metabolic process"/>
    <property type="evidence" value="ECO:0007669"/>
    <property type="project" value="InterPro"/>
</dbReference>
<dbReference type="Pfam" id="PF02922">
    <property type="entry name" value="CBM_48"/>
    <property type="match status" value="1"/>
</dbReference>
<dbReference type="PANTHER" id="PTHR43002">
    <property type="entry name" value="GLYCOGEN DEBRANCHING ENZYME"/>
    <property type="match status" value="1"/>
</dbReference>
<dbReference type="EMBL" id="CAEZUW010000054">
    <property type="protein sequence ID" value="CAB4611494.1"/>
    <property type="molecule type" value="Genomic_DNA"/>
</dbReference>
<evidence type="ECO:0000259" key="2">
    <source>
        <dbReference type="SMART" id="SM00642"/>
    </source>
</evidence>
<protein>
    <submittedName>
        <fullName evidence="3">Unannotated protein</fullName>
    </submittedName>
</protein>
<proteinExistence type="inferred from homology"/>
<reference evidence="3" key="1">
    <citation type="submission" date="2020-05" db="EMBL/GenBank/DDBJ databases">
        <authorList>
            <person name="Chiriac C."/>
            <person name="Salcher M."/>
            <person name="Ghai R."/>
            <person name="Kavagutti S V."/>
        </authorList>
    </citation>
    <scope>NUCLEOTIDE SEQUENCE</scope>
</reference>
<dbReference type="Gene3D" id="2.60.40.1180">
    <property type="entry name" value="Golgi alpha-mannosidase II"/>
    <property type="match status" value="1"/>
</dbReference>
<dbReference type="SUPFAM" id="SSF51445">
    <property type="entry name" value="(Trans)glycosidases"/>
    <property type="match status" value="1"/>
</dbReference>
<dbReference type="SMART" id="SM00642">
    <property type="entry name" value="Aamy"/>
    <property type="match status" value="1"/>
</dbReference>
<organism evidence="3">
    <name type="scientific">freshwater metagenome</name>
    <dbReference type="NCBI Taxonomy" id="449393"/>
    <lineage>
        <taxon>unclassified sequences</taxon>
        <taxon>metagenomes</taxon>
        <taxon>ecological metagenomes</taxon>
    </lineage>
</organism>
<evidence type="ECO:0000313" key="3">
    <source>
        <dbReference type="EMBL" id="CAB4611494.1"/>
    </source>
</evidence>
<evidence type="ECO:0000256" key="1">
    <source>
        <dbReference type="ARBA" id="ARBA00008061"/>
    </source>
</evidence>
<dbReference type="Pfam" id="PF21653">
    <property type="entry name" value="pulA_all-beta"/>
    <property type="match status" value="1"/>
</dbReference>
<comment type="similarity">
    <text evidence="1">Belongs to the glycosyl hydrolase 13 family.</text>
</comment>
<dbReference type="Gene3D" id="2.60.40.10">
    <property type="entry name" value="Immunoglobulins"/>
    <property type="match status" value="1"/>
</dbReference>
<dbReference type="InterPro" id="IPR006047">
    <property type="entry name" value="GH13_cat_dom"/>
</dbReference>
<dbReference type="CDD" id="cd11341">
    <property type="entry name" value="AmyAc_Pullulanase_LD-like"/>
    <property type="match status" value="1"/>
</dbReference>
<dbReference type="InterPro" id="IPR013783">
    <property type="entry name" value="Ig-like_fold"/>
</dbReference>
<accession>A0A6J6HKE0</accession>
<dbReference type="GO" id="GO:0004553">
    <property type="term" value="F:hydrolase activity, hydrolyzing O-glycosyl compounds"/>
    <property type="evidence" value="ECO:0007669"/>
    <property type="project" value="InterPro"/>
</dbReference>
<dbReference type="SUPFAM" id="SSF81296">
    <property type="entry name" value="E set domains"/>
    <property type="match status" value="1"/>
</dbReference>
<dbReference type="InterPro" id="IPR004193">
    <property type="entry name" value="Glyco_hydro_13_N"/>
</dbReference>
<dbReference type="Gene3D" id="3.20.20.80">
    <property type="entry name" value="Glycosidases"/>
    <property type="match status" value="1"/>
</dbReference>
<sequence>MWAPTASDVKLATFESASSSSATATEYQMTKGVKGTWFVTLDGDKAGTIYAYRVTRNGEKVGVIDPYARASTVNGGRGVVVDLESTNPANWSETKPAFSGRNVDASFYELHVRDFSSNASSGISAKNRGKFTAFTENNTSYSWSVTTTDSKTKKKVTKKYTTKTGLSAIKDLGVTHVQLLPIYDFASGGDETSPSFNWGYDPDNYNVPEGQYSTDPTNPTKRINELKQAVQAMHSNNLRVIMDVVYNHVANAGNFSYEQIVPGYFFRTDDTGALLNGTGCGNEVASERAMVSKFIVDSVKYWASEYNLDGFRFDLMGILDVTTMQNVREELDKIDPSIIVIGEGWNMGGLPEDQRATQVNISKLDGIAAFNDQIRDGIKGSVFNADEKGWATGNTGRRGDVVAGITGNVAYSASVTANWITSDPGQSVNYVEAHDNLTLADKIFSSVNTNATTRSKLHRFASSIALLSQGLPFIHAGQEFERTKGGDDNSYQSSDATNSLKYKQRVTYATTLNYFKGLISLRKAHPAFRMATTSDVKKNLSFLNTSQTVIAYKLNGAGVGDKWGTIVVIHNAGKSTASVTMPGGKATWKVVVNGDKAGVATLATLKSITKVSVPAGTTMVVYK</sequence>
<gene>
    <name evidence="3" type="ORF">UFOPK1855_00443</name>
</gene>
<feature type="domain" description="Glycosyl hydrolase family 13 catalytic" evidence="2">
    <location>
        <begin position="132"/>
        <end position="522"/>
    </location>
</feature>
<dbReference type="NCBIfam" id="TIGR02104">
    <property type="entry name" value="pulA_typeI"/>
    <property type="match status" value="1"/>
</dbReference>
<dbReference type="InterPro" id="IPR013780">
    <property type="entry name" value="Glyco_hydro_b"/>
</dbReference>
<dbReference type="InterPro" id="IPR014756">
    <property type="entry name" value="Ig_E-set"/>
</dbReference>
<dbReference type="Pfam" id="PF00128">
    <property type="entry name" value="Alpha-amylase"/>
    <property type="match status" value="1"/>
</dbReference>
<dbReference type="InterPro" id="IPR017853">
    <property type="entry name" value="GH"/>
</dbReference>